<dbReference type="EMBL" id="LSZP01000053">
    <property type="protein sequence ID" value="KXU34537.1"/>
    <property type="molecule type" value="Genomic_DNA"/>
</dbReference>
<sequence>MLSRFSILCAVTALFASLALAQPSPPSGQSTASLATPTLTLPDALRYAIEHNPAIAQARERIREQQGVVLEVRAQQIPNLALSGDISANDRDLSAGSPAQNRNWGMGVVASQLLYSGGGALASSRSARLAVQAAELELQAIVNEALLSVRTLFYGALLAKEQVAVQEENLKLLEEQLKDVQSRFAAGSVSNFEVLRAQVALANGQPDLITARNDYRLAIEELRRALGVPRAATSALASAATPAQAATSLPPLAGELALEGTPAQTVDEASLMASLSAARANRPELQRLSKLAQAGENQVVAARSGYLPRLSAFGRYDWQRGGPSTGWSDRRDGWTAGLQTQWAVFDGRATAGRSAQAKSRLVQTRLALEETELAIDVEVRRAHSSLTEASELVSASAKVVEQADEALRLARVRYAAGTATQLDVLTSQVELTRARLNQWQSVYRYNVALAALRQATGTPDPLI</sequence>
<keyword evidence="5" id="KW-0812">Transmembrane</keyword>
<dbReference type="GO" id="GO:0015562">
    <property type="term" value="F:efflux transmembrane transporter activity"/>
    <property type="evidence" value="ECO:0007669"/>
    <property type="project" value="InterPro"/>
</dbReference>
<keyword evidence="6" id="KW-0472">Membrane</keyword>
<evidence type="ECO:0000256" key="5">
    <source>
        <dbReference type="ARBA" id="ARBA00022692"/>
    </source>
</evidence>
<dbReference type="InterPro" id="IPR003423">
    <property type="entry name" value="OMP_efflux"/>
</dbReference>
<evidence type="ECO:0000256" key="1">
    <source>
        <dbReference type="ARBA" id="ARBA00004442"/>
    </source>
</evidence>
<comment type="similarity">
    <text evidence="2">Belongs to the outer membrane factor (OMF) (TC 1.B.17) family.</text>
</comment>
<evidence type="ECO:0000313" key="11">
    <source>
        <dbReference type="Proteomes" id="UP000071392"/>
    </source>
</evidence>
<keyword evidence="11" id="KW-1185">Reference proteome</keyword>
<feature type="coiled-coil region" evidence="8">
    <location>
        <begin position="156"/>
        <end position="183"/>
    </location>
</feature>
<dbReference type="GO" id="GO:0015288">
    <property type="term" value="F:porin activity"/>
    <property type="evidence" value="ECO:0007669"/>
    <property type="project" value="TreeGrafter"/>
</dbReference>
<evidence type="ECO:0008006" key="12">
    <source>
        <dbReference type="Google" id="ProtNLM"/>
    </source>
</evidence>
<dbReference type="AlphaFoldDB" id="A0A139SJ09"/>
<feature type="signal peptide" evidence="9">
    <location>
        <begin position="1"/>
        <end position="21"/>
    </location>
</feature>
<evidence type="ECO:0000256" key="8">
    <source>
        <dbReference type="SAM" id="Coils"/>
    </source>
</evidence>
<evidence type="ECO:0000256" key="9">
    <source>
        <dbReference type="SAM" id="SignalP"/>
    </source>
</evidence>
<dbReference type="Gene3D" id="1.20.1600.10">
    <property type="entry name" value="Outer membrane efflux proteins (OEP)"/>
    <property type="match status" value="1"/>
</dbReference>
<dbReference type="PANTHER" id="PTHR30026:SF20">
    <property type="entry name" value="OUTER MEMBRANE PROTEIN TOLC"/>
    <property type="match status" value="1"/>
</dbReference>
<name>A0A139SJ09_9BACT</name>
<evidence type="ECO:0000256" key="7">
    <source>
        <dbReference type="ARBA" id="ARBA00023237"/>
    </source>
</evidence>
<protein>
    <recommendedName>
        <fullName evidence="12">Transporter</fullName>
    </recommendedName>
</protein>
<keyword evidence="8" id="KW-0175">Coiled coil</keyword>
<dbReference type="Pfam" id="PF02321">
    <property type="entry name" value="OEP"/>
    <property type="match status" value="2"/>
</dbReference>
<dbReference type="GO" id="GO:0009279">
    <property type="term" value="C:cell outer membrane"/>
    <property type="evidence" value="ECO:0007669"/>
    <property type="project" value="UniProtKB-SubCell"/>
</dbReference>
<dbReference type="RefSeq" id="WP_068712835.1">
    <property type="nucleotide sequence ID" value="NZ_LSZP01000053.1"/>
</dbReference>
<evidence type="ECO:0000256" key="2">
    <source>
        <dbReference type="ARBA" id="ARBA00007613"/>
    </source>
</evidence>
<keyword evidence="9" id="KW-0732">Signal</keyword>
<evidence type="ECO:0000313" key="10">
    <source>
        <dbReference type="EMBL" id="KXU34537.1"/>
    </source>
</evidence>
<dbReference type="Proteomes" id="UP000071392">
    <property type="component" value="Unassembled WGS sequence"/>
</dbReference>
<comment type="subcellular location">
    <subcellularLocation>
        <location evidence="1">Cell outer membrane</location>
    </subcellularLocation>
</comment>
<dbReference type="OrthoDB" id="180435at2"/>
<organism evidence="10 11">
    <name type="scientific">Cephaloticoccus capnophilus</name>
    <dbReference type="NCBI Taxonomy" id="1548208"/>
    <lineage>
        <taxon>Bacteria</taxon>
        <taxon>Pseudomonadati</taxon>
        <taxon>Verrucomicrobiota</taxon>
        <taxon>Opitutia</taxon>
        <taxon>Opitutales</taxon>
        <taxon>Opitutaceae</taxon>
        <taxon>Cephaloticoccus</taxon>
    </lineage>
</organism>
<evidence type="ECO:0000256" key="4">
    <source>
        <dbReference type="ARBA" id="ARBA00022452"/>
    </source>
</evidence>
<proteinExistence type="inferred from homology"/>
<keyword evidence="4" id="KW-1134">Transmembrane beta strand</keyword>
<keyword evidence="7" id="KW-0998">Cell outer membrane</keyword>
<evidence type="ECO:0000256" key="3">
    <source>
        <dbReference type="ARBA" id="ARBA00022448"/>
    </source>
</evidence>
<accession>A0A139SJ09</accession>
<gene>
    <name evidence="10" type="ORF">AXK12_07230</name>
</gene>
<dbReference type="SUPFAM" id="SSF56954">
    <property type="entry name" value="Outer membrane efflux proteins (OEP)"/>
    <property type="match status" value="1"/>
</dbReference>
<feature type="chain" id="PRO_5007299312" description="Transporter" evidence="9">
    <location>
        <begin position="22"/>
        <end position="463"/>
    </location>
</feature>
<dbReference type="PANTHER" id="PTHR30026">
    <property type="entry name" value="OUTER MEMBRANE PROTEIN TOLC"/>
    <property type="match status" value="1"/>
</dbReference>
<comment type="caution">
    <text evidence="10">The sequence shown here is derived from an EMBL/GenBank/DDBJ whole genome shotgun (WGS) entry which is preliminary data.</text>
</comment>
<dbReference type="STRING" id="1548208.AXK12_07230"/>
<dbReference type="InterPro" id="IPR051906">
    <property type="entry name" value="TolC-like"/>
</dbReference>
<reference evidence="10 11" key="1">
    <citation type="submission" date="2016-02" db="EMBL/GenBank/DDBJ databases">
        <authorList>
            <person name="Wen L."/>
            <person name="He K."/>
            <person name="Yang H."/>
        </authorList>
    </citation>
    <scope>NUCLEOTIDE SEQUENCE [LARGE SCALE GENOMIC DNA]</scope>
    <source>
        <strain evidence="10 11">CV41</strain>
    </source>
</reference>
<keyword evidence="3" id="KW-0813">Transport</keyword>
<dbReference type="GO" id="GO:1990281">
    <property type="term" value="C:efflux pump complex"/>
    <property type="evidence" value="ECO:0007669"/>
    <property type="project" value="TreeGrafter"/>
</dbReference>
<evidence type="ECO:0000256" key="6">
    <source>
        <dbReference type="ARBA" id="ARBA00023136"/>
    </source>
</evidence>